<evidence type="ECO:0000256" key="2">
    <source>
        <dbReference type="ARBA" id="ARBA00022741"/>
    </source>
</evidence>
<keyword evidence="2" id="KW-0547">Nucleotide-binding</keyword>
<dbReference type="SMART" id="SM01016">
    <property type="entry name" value="Arg_tRNA_synt_N"/>
    <property type="match status" value="1"/>
</dbReference>
<evidence type="ECO:0000256" key="1">
    <source>
        <dbReference type="ARBA" id="ARBA00022598"/>
    </source>
</evidence>
<keyword evidence="1" id="KW-0436">Ligase</keyword>
<dbReference type="EMBL" id="JAVREM010000006">
    <property type="protein sequence ID" value="MDT0318508.1"/>
    <property type="molecule type" value="Genomic_DNA"/>
</dbReference>
<evidence type="ECO:0000313" key="7">
    <source>
        <dbReference type="Proteomes" id="UP001183420"/>
    </source>
</evidence>
<gene>
    <name evidence="6" type="ORF">RNC47_09195</name>
</gene>
<feature type="domain" description="DALR anticodon binding" evidence="4">
    <location>
        <begin position="136"/>
        <end position="245"/>
    </location>
</feature>
<dbReference type="InterPro" id="IPR008909">
    <property type="entry name" value="DALR_anticod-bd"/>
</dbReference>
<name>A0ABU2LN73_9ACTN</name>
<comment type="caution">
    <text evidence="6">The sequence shown here is derived from an EMBL/GenBank/DDBJ whole genome shotgun (WGS) entry which is preliminary data.</text>
</comment>
<keyword evidence="3" id="KW-0067">ATP-binding</keyword>
<dbReference type="InterPro" id="IPR005148">
    <property type="entry name" value="Arg-tRNA-synth_N"/>
</dbReference>
<dbReference type="InterPro" id="IPR009080">
    <property type="entry name" value="tRNAsynth_Ia_anticodon-bd"/>
</dbReference>
<reference evidence="7" key="1">
    <citation type="submission" date="2023-07" db="EMBL/GenBank/DDBJ databases">
        <title>30 novel species of actinomycetes from the DSMZ collection.</title>
        <authorList>
            <person name="Nouioui I."/>
        </authorList>
    </citation>
    <scope>NUCLEOTIDE SEQUENCE [LARGE SCALE GENOMIC DNA]</scope>
    <source>
        <strain evidence="7">DSM 44918</strain>
    </source>
</reference>
<keyword evidence="7" id="KW-1185">Reference proteome</keyword>
<proteinExistence type="predicted"/>
<evidence type="ECO:0000259" key="5">
    <source>
        <dbReference type="SMART" id="SM01016"/>
    </source>
</evidence>
<dbReference type="SMART" id="SM00836">
    <property type="entry name" value="DALR_1"/>
    <property type="match status" value="1"/>
</dbReference>
<accession>A0ABU2LN73</accession>
<evidence type="ECO:0000313" key="6">
    <source>
        <dbReference type="EMBL" id="MDT0318508.1"/>
    </source>
</evidence>
<dbReference type="RefSeq" id="WP_311597228.1">
    <property type="nucleotide sequence ID" value="NZ_JAVREM010000006.1"/>
</dbReference>
<organism evidence="6 7">
    <name type="scientific">Streptomyces millisiae</name>
    <dbReference type="NCBI Taxonomy" id="3075542"/>
    <lineage>
        <taxon>Bacteria</taxon>
        <taxon>Bacillati</taxon>
        <taxon>Actinomycetota</taxon>
        <taxon>Actinomycetes</taxon>
        <taxon>Kitasatosporales</taxon>
        <taxon>Streptomycetaceae</taxon>
        <taxon>Streptomyces</taxon>
    </lineage>
</organism>
<protein>
    <submittedName>
        <fullName evidence="6">DALR anticodon-binding domain-containing protein</fullName>
    </submittedName>
</protein>
<dbReference type="SUPFAM" id="SSF47323">
    <property type="entry name" value="Anticodon-binding domain of a subclass of class I aminoacyl-tRNA synthetases"/>
    <property type="match status" value="1"/>
</dbReference>
<evidence type="ECO:0000256" key="3">
    <source>
        <dbReference type="ARBA" id="ARBA00022840"/>
    </source>
</evidence>
<dbReference type="Gene3D" id="1.10.730.10">
    <property type="entry name" value="Isoleucyl-tRNA Synthetase, Domain 1"/>
    <property type="match status" value="1"/>
</dbReference>
<dbReference type="Proteomes" id="UP001183420">
    <property type="component" value="Unassembled WGS sequence"/>
</dbReference>
<feature type="domain" description="Arginyl tRNA synthetase N-terminal" evidence="5">
    <location>
        <begin position="4"/>
        <end position="81"/>
    </location>
</feature>
<evidence type="ECO:0000259" key="4">
    <source>
        <dbReference type="SMART" id="SM00836"/>
    </source>
</evidence>
<sequence>MTPDVIAGALRDAARGFGVGEARVALRWRGGVWTTGVALQVAQRAGRPAGEVVGRLREALLDVPGVRAVEVSGGGFLGVRLAEGGEAALVEEIVRRPRAVAVAVAEDPRRDVERWAAAAGGGELLTQRERNPLFRVRYAQSRARALVREAARIGLAPEPGRVPGEDALVGALGEHPWRGEPTRVARSLVRVADAFGGSEAMRRALPWGDEKPSAVHRARLALAQAAGVVLVDGLTQLGVSAPEHV</sequence>